<evidence type="ECO:0000256" key="1">
    <source>
        <dbReference type="ARBA" id="ARBA00006987"/>
    </source>
</evidence>
<dbReference type="Gene3D" id="3.40.190.150">
    <property type="entry name" value="Bordetella uptake gene, domain 1"/>
    <property type="match status" value="1"/>
</dbReference>
<dbReference type="PANTHER" id="PTHR42928:SF5">
    <property type="entry name" value="BLR1237 PROTEIN"/>
    <property type="match status" value="1"/>
</dbReference>
<evidence type="ECO:0000313" key="3">
    <source>
        <dbReference type="EMBL" id="MDO1533525.1"/>
    </source>
</evidence>
<dbReference type="Pfam" id="PF03401">
    <property type="entry name" value="TctC"/>
    <property type="match status" value="1"/>
</dbReference>
<protein>
    <submittedName>
        <fullName evidence="3">Tripartite tricarboxylate transporter substrate-binding protein</fullName>
    </submittedName>
</protein>
<dbReference type="SUPFAM" id="SSF53850">
    <property type="entry name" value="Periplasmic binding protein-like II"/>
    <property type="match status" value="1"/>
</dbReference>
<sequence length="429" mass="45458">MARVCAGDRPHPAEPRAARRGLRCRPSQERIAAPATAAEPPRRQGAEDQRNGGRGEGSVPPLPGWGSKTSGRTRASRVSYSAAGGRIRSRCRRVRVRPSGKRIFEGAAMRLAKILRILTLAMGICLAAVSRADDGGPIRFLVPFEGGSATALALYLAERANAEYGAHIYVEEKPGASGRIGAMALKNAPPDGKTMALFPFVVPVLAPLIFKDVHYDAVHDFAPVSQIAAYPLALAVSQDHPATSVAGFVAWAKDHPTESFYGMGSAGSLAQFLGVMIAQEAGIVLKPVPYKGAGPMTVDLVAGHIPAGISSVSDLIEMHRAHKFRIIAVSGTRRLAQLPDVPTFIEQGYPSVQAIGWVGIFAPRGTPKTVVDRWSTMFATIVHSPQAAARLAELGFELTGTSSDELAATLDADIARWAPIVKASGFHAD</sequence>
<dbReference type="Proteomes" id="UP001169027">
    <property type="component" value="Unassembled WGS sequence"/>
</dbReference>
<feature type="compositionally biased region" description="Basic and acidic residues" evidence="2">
    <location>
        <begin position="1"/>
        <end position="17"/>
    </location>
</feature>
<reference evidence="3" key="1">
    <citation type="submission" date="2023-06" db="EMBL/GenBank/DDBJ databases">
        <authorList>
            <person name="Jiang Y."/>
            <person name="Liu Q."/>
        </authorList>
    </citation>
    <scope>NUCLEOTIDE SEQUENCE</scope>
    <source>
        <strain evidence="3">CGMCC 1.12090</strain>
    </source>
</reference>
<proteinExistence type="inferred from homology"/>
<comment type="caution">
    <text evidence="3">The sequence shown here is derived from an EMBL/GenBank/DDBJ whole genome shotgun (WGS) entry which is preliminary data.</text>
</comment>
<keyword evidence="4" id="KW-1185">Reference proteome</keyword>
<dbReference type="InterPro" id="IPR005064">
    <property type="entry name" value="BUG"/>
</dbReference>
<dbReference type="RefSeq" id="WP_301810234.1">
    <property type="nucleotide sequence ID" value="NZ_JAUJZH010000009.1"/>
</dbReference>
<feature type="region of interest" description="Disordered" evidence="2">
    <location>
        <begin position="1"/>
        <end position="80"/>
    </location>
</feature>
<dbReference type="PANTHER" id="PTHR42928">
    <property type="entry name" value="TRICARBOXYLATE-BINDING PROTEIN"/>
    <property type="match status" value="1"/>
</dbReference>
<accession>A0ABT8S3Z4</accession>
<comment type="similarity">
    <text evidence="1">Belongs to the UPF0065 (bug) family.</text>
</comment>
<feature type="compositionally biased region" description="Polar residues" evidence="2">
    <location>
        <begin position="67"/>
        <end position="79"/>
    </location>
</feature>
<evidence type="ECO:0000256" key="2">
    <source>
        <dbReference type="SAM" id="MobiDB-lite"/>
    </source>
</evidence>
<feature type="compositionally biased region" description="Basic and acidic residues" evidence="2">
    <location>
        <begin position="40"/>
        <end position="53"/>
    </location>
</feature>
<dbReference type="EMBL" id="JAUKVY010000009">
    <property type="protein sequence ID" value="MDO1533525.1"/>
    <property type="molecule type" value="Genomic_DNA"/>
</dbReference>
<evidence type="ECO:0000313" key="4">
    <source>
        <dbReference type="Proteomes" id="UP001169027"/>
    </source>
</evidence>
<organism evidence="3 4">
    <name type="scientific">Variovorax ginsengisoli</name>
    <dbReference type="NCBI Taxonomy" id="363844"/>
    <lineage>
        <taxon>Bacteria</taxon>
        <taxon>Pseudomonadati</taxon>
        <taxon>Pseudomonadota</taxon>
        <taxon>Betaproteobacteria</taxon>
        <taxon>Burkholderiales</taxon>
        <taxon>Comamonadaceae</taxon>
        <taxon>Variovorax</taxon>
    </lineage>
</organism>
<dbReference type="InterPro" id="IPR042100">
    <property type="entry name" value="Bug_dom1"/>
</dbReference>
<gene>
    <name evidence="3" type="ORF">Q2T77_14610</name>
</gene>
<name>A0ABT8S3Z4_9BURK</name>
<dbReference type="Gene3D" id="3.40.190.10">
    <property type="entry name" value="Periplasmic binding protein-like II"/>
    <property type="match status" value="1"/>
</dbReference>